<comment type="similarity">
    <text evidence="1">Belongs to the sigma-70 factor family. ECF subfamily.</text>
</comment>
<evidence type="ECO:0000256" key="4">
    <source>
        <dbReference type="ARBA" id="ARBA00023163"/>
    </source>
</evidence>
<dbReference type="InterPro" id="IPR039425">
    <property type="entry name" value="RNA_pol_sigma-70-like"/>
</dbReference>
<evidence type="ECO:0000313" key="8">
    <source>
        <dbReference type="Proteomes" id="UP001317629"/>
    </source>
</evidence>
<dbReference type="EMBL" id="AP027142">
    <property type="protein sequence ID" value="BDV34560.1"/>
    <property type="molecule type" value="Genomic_DNA"/>
</dbReference>
<dbReference type="CDD" id="cd06171">
    <property type="entry name" value="Sigma70_r4"/>
    <property type="match status" value="1"/>
</dbReference>
<sequence>MAVERSQLIQGVKRGDALALDQLLVDCRADVRRYALRHCATSEIDDAVQETLLVVARHVTSLRAAASFASWLFTVVRRECQRLSRKMLAHENIEDEKFEAWFASAPTAELRAELACALESLPAHYLEIVLLRDFEELTISEIVDRLNIPLATAKSRLRRARALVRDYLIGSDENEFTR</sequence>
<dbReference type="InterPro" id="IPR013325">
    <property type="entry name" value="RNA_pol_sigma_r2"/>
</dbReference>
<reference evidence="7 8" key="1">
    <citation type="journal article" date="2023" name="Int. J. Syst. Evol. Microbiol.">
        <title>Methylocystis iwaonis sp. nov., a type II methane-oxidizing bacterium from surface soil of a rice paddy field in Japan, and emended description of the genus Methylocystis (ex Whittenbury et al. 1970) Bowman et al. 1993.</title>
        <authorList>
            <person name="Kaise H."/>
            <person name="Sawadogo J.B."/>
            <person name="Alam M.S."/>
            <person name="Ueno C."/>
            <person name="Dianou D."/>
            <person name="Shinjo R."/>
            <person name="Asakawa S."/>
        </authorList>
    </citation>
    <scope>NUCLEOTIDE SEQUENCE [LARGE SCALE GENOMIC DNA]</scope>
    <source>
        <strain evidence="7 8">SS37A-Re</strain>
    </source>
</reference>
<keyword evidence="8" id="KW-1185">Reference proteome</keyword>
<dbReference type="SUPFAM" id="SSF88659">
    <property type="entry name" value="Sigma3 and sigma4 domains of RNA polymerase sigma factors"/>
    <property type="match status" value="1"/>
</dbReference>
<dbReference type="RefSeq" id="WP_281927770.1">
    <property type="nucleotide sequence ID" value="NZ_AP027142.1"/>
</dbReference>
<dbReference type="InterPro" id="IPR013324">
    <property type="entry name" value="RNA_pol_sigma_r3/r4-like"/>
</dbReference>
<evidence type="ECO:0000256" key="3">
    <source>
        <dbReference type="ARBA" id="ARBA00023082"/>
    </source>
</evidence>
<protein>
    <submittedName>
        <fullName evidence="7">RNA polymerase sigma24 factor</fullName>
    </submittedName>
</protein>
<evidence type="ECO:0000256" key="2">
    <source>
        <dbReference type="ARBA" id="ARBA00023015"/>
    </source>
</evidence>
<dbReference type="NCBIfam" id="TIGR02937">
    <property type="entry name" value="sigma70-ECF"/>
    <property type="match status" value="1"/>
</dbReference>
<dbReference type="InterPro" id="IPR014284">
    <property type="entry name" value="RNA_pol_sigma-70_dom"/>
</dbReference>
<gene>
    <name evidence="7" type="ORF">SS37A_20890</name>
</gene>
<dbReference type="Gene3D" id="1.10.1740.10">
    <property type="match status" value="1"/>
</dbReference>
<evidence type="ECO:0000259" key="6">
    <source>
        <dbReference type="Pfam" id="PF08281"/>
    </source>
</evidence>
<dbReference type="PANTHER" id="PTHR43133">
    <property type="entry name" value="RNA POLYMERASE ECF-TYPE SIGMA FACTO"/>
    <property type="match status" value="1"/>
</dbReference>
<name>A0ABN6VFU8_9HYPH</name>
<evidence type="ECO:0000259" key="5">
    <source>
        <dbReference type="Pfam" id="PF04542"/>
    </source>
</evidence>
<dbReference type="Proteomes" id="UP001317629">
    <property type="component" value="Chromosome"/>
</dbReference>
<dbReference type="Gene3D" id="1.10.10.10">
    <property type="entry name" value="Winged helix-like DNA-binding domain superfamily/Winged helix DNA-binding domain"/>
    <property type="match status" value="1"/>
</dbReference>
<dbReference type="InterPro" id="IPR007627">
    <property type="entry name" value="RNA_pol_sigma70_r2"/>
</dbReference>
<dbReference type="InterPro" id="IPR013249">
    <property type="entry name" value="RNA_pol_sigma70_r4_t2"/>
</dbReference>
<feature type="domain" description="RNA polymerase sigma-70 region 2" evidence="5">
    <location>
        <begin position="28"/>
        <end position="86"/>
    </location>
</feature>
<dbReference type="InterPro" id="IPR036388">
    <property type="entry name" value="WH-like_DNA-bd_sf"/>
</dbReference>
<dbReference type="SUPFAM" id="SSF88946">
    <property type="entry name" value="Sigma2 domain of RNA polymerase sigma factors"/>
    <property type="match status" value="1"/>
</dbReference>
<dbReference type="Pfam" id="PF04542">
    <property type="entry name" value="Sigma70_r2"/>
    <property type="match status" value="1"/>
</dbReference>
<evidence type="ECO:0000256" key="1">
    <source>
        <dbReference type="ARBA" id="ARBA00010641"/>
    </source>
</evidence>
<keyword evidence="3" id="KW-0731">Sigma factor</keyword>
<dbReference type="PANTHER" id="PTHR43133:SF51">
    <property type="entry name" value="RNA POLYMERASE SIGMA FACTOR"/>
    <property type="match status" value="1"/>
</dbReference>
<proteinExistence type="inferred from homology"/>
<feature type="domain" description="RNA polymerase sigma factor 70 region 4 type 2" evidence="6">
    <location>
        <begin position="112"/>
        <end position="162"/>
    </location>
</feature>
<dbReference type="Pfam" id="PF08281">
    <property type="entry name" value="Sigma70_r4_2"/>
    <property type="match status" value="1"/>
</dbReference>
<keyword evidence="4" id="KW-0804">Transcription</keyword>
<keyword evidence="2" id="KW-0805">Transcription regulation</keyword>
<evidence type="ECO:0000313" key="7">
    <source>
        <dbReference type="EMBL" id="BDV34560.1"/>
    </source>
</evidence>
<accession>A0ABN6VFU8</accession>
<organism evidence="7 8">
    <name type="scientific">Methylocystis iwaonis</name>
    <dbReference type="NCBI Taxonomy" id="2885079"/>
    <lineage>
        <taxon>Bacteria</taxon>
        <taxon>Pseudomonadati</taxon>
        <taxon>Pseudomonadota</taxon>
        <taxon>Alphaproteobacteria</taxon>
        <taxon>Hyphomicrobiales</taxon>
        <taxon>Methylocystaceae</taxon>
        <taxon>Methylocystis</taxon>
    </lineage>
</organism>